<organism evidence="3 4">
    <name type="scientific">Cyclotella cryptica</name>
    <dbReference type="NCBI Taxonomy" id="29204"/>
    <lineage>
        <taxon>Eukaryota</taxon>
        <taxon>Sar</taxon>
        <taxon>Stramenopiles</taxon>
        <taxon>Ochrophyta</taxon>
        <taxon>Bacillariophyta</taxon>
        <taxon>Coscinodiscophyceae</taxon>
        <taxon>Thalassiosirophycidae</taxon>
        <taxon>Stephanodiscales</taxon>
        <taxon>Stephanodiscaceae</taxon>
        <taxon>Cyclotella</taxon>
    </lineage>
</organism>
<dbReference type="AlphaFoldDB" id="A0ABD3PGX4"/>
<evidence type="ECO:0000313" key="3">
    <source>
        <dbReference type="EMBL" id="KAL3786992.1"/>
    </source>
</evidence>
<evidence type="ECO:0000313" key="4">
    <source>
        <dbReference type="Proteomes" id="UP001516023"/>
    </source>
</evidence>
<keyword evidence="4" id="KW-1185">Reference proteome</keyword>
<sequence>MKTAPSFLRLPRITHLFLFFLFLSDMRSTHAATHQQVESTATDPAATLQDRKRQQRRQLDKQRHKRKHDLSHLAPHEIATKSDEELLQLYHEQNAEHMERVEDMYGRVLEKLKEKGMREEERRSLVKRREMLEERRMWMEREKEKKAKKVREELISNLGDT</sequence>
<dbReference type="Proteomes" id="UP001516023">
    <property type="component" value="Unassembled WGS sequence"/>
</dbReference>
<evidence type="ECO:0000256" key="1">
    <source>
        <dbReference type="SAM" id="MobiDB-lite"/>
    </source>
</evidence>
<feature type="compositionally biased region" description="Basic and acidic residues" evidence="1">
    <location>
        <begin position="49"/>
        <end position="61"/>
    </location>
</feature>
<accession>A0ABD3PGX4</accession>
<evidence type="ECO:0000256" key="2">
    <source>
        <dbReference type="SAM" id="SignalP"/>
    </source>
</evidence>
<comment type="caution">
    <text evidence="3">The sequence shown here is derived from an EMBL/GenBank/DDBJ whole genome shotgun (WGS) entry which is preliminary data.</text>
</comment>
<protein>
    <submittedName>
        <fullName evidence="3">Uncharacterized protein</fullName>
    </submittedName>
</protein>
<name>A0ABD3PGX4_9STRA</name>
<dbReference type="EMBL" id="JABMIG020000184">
    <property type="protein sequence ID" value="KAL3786992.1"/>
    <property type="molecule type" value="Genomic_DNA"/>
</dbReference>
<reference evidence="3 4" key="1">
    <citation type="journal article" date="2020" name="G3 (Bethesda)">
        <title>Improved Reference Genome for Cyclotella cryptica CCMP332, a Model for Cell Wall Morphogenesis, Salinity Adaptation, and Lipid Production in Diatoms (Bacillariophyta).</title>
        <authorList>
            <person name="Roberts W.R."/>
            <person name="Downey K.M."/>
            <person name="Ruck E.C."/>
            <person name="Traller J.C."/>
            <person name="Alverson A.J."/>
        </authorList>
    </citation>
    <scope>NUCLEOTIDE SEQUENCE [LARGE SCALE GENOMIC DNA]</scope>
    <source>
        <strain evidence="3 4">CCMP332</strain>
    </source>
</reference>
<proteinExistence type="predicted"/>
<keyword evidence="2" id="KW-0732">Signal</keyword>
<feature type="signal peptide" evidence="2">
    <location>
        <begin position="1"/>
        <end position="31"/>
    </location>
</feature>
<feature type="region of interest" description="Disordered" evidence="1">
    <location>
        <begin position="34"/>
        <end position="76"/>
    </location>
</feature>
<feature type="chain" id="PRO_5044796526" evidence="2">
    <location>
        <begin position="32"/>
        <end position="161"/>
    </location>
</feature>
<gene>
    <name evidence="3" type="ORF">HJC23_005503</name>
</gene>